<dbReference type="WBParaSite" id="Hba_00180">
    <property type="protein sequence ID" value="Hba_00180"/>
    <property type="gene ID" value="Hba_00180"/>
</dbReference>
<feature type="compositionally biased region" description="Basic and acidic residues" evidence="1">
    <location>
        <begin position="19"/>
        <end position="30"/>
    </location>
</feature>
<evidence type="ECO:0000313" key="3">
    <source>
        <dbReference type="WBParaSite" id="Hba_00180"/>
    </source>
</evidence>
<feature type="compositionally biased region" description="Basic and acidic residues" evidence="1">
    <location>
        <begin position="95"/>
        <end position="114"/>
    </location>
</feature>
<organism evidence="2 3">
    <name type="scientific">Heterorhabditis bacteriophora</name>
    <name type="common">Entomopathogenic nematode worm</name>
    <dbReference type="NCBI Taxonomy" id="37862"/>
    <lineage>
        <taxon>Eukaryota</taxon>
        <taxon>Metazoa</taxon>
        <taxon>Ecdysozoa</taxon>
        <taxon>Nematoda</taxon>
        <taxon>Chromadorea</taxon>
        <taxon>Rhabditida</taxon>
        <taxon>Rhabditina</taxon>
        <taxon>Rhabditomorpha</taxon>
        <taxon>Strongyloidea</taxon>
        <taxon>Heterorhabditidae</taxon>
        <taxon>Heterorhabditis</taxon>
    </lineage>
</organism>
<feature type="region of interest" description="Disordered" evidence="1">
    <location>
        <begin position="1"/>
        <end position="117"/>
    </location>
</feature>
<dbReference type="Proteomes" id="UP000095283">
    <property type="component" value="Unplaced"/>
</dbReference>
<reference evidence="3" key="1">
    <citation type="submission" date="2016-11" db="UniProtKB">
        <authorList>
            <consortium name="WormBaseParasite"/>
        </authorList>
    </citation>
    <scope>IDENTIFICATION</scope>
</reference>
<protein>
    <submittedName>
        <fullName evidence="3">Uncharacterized protein</fullName>
    </submittedName>
</protein>
<proteinExistence type="predicted"/>
<accession>A0A1I7W6E1</accession>
<evidence type="ECO:0000313" key="2">
    <source>
        <dbReference type="Proteomes" id="UP000095283"/>
    </source>
</evidence>
<dbReference type="AlphaFoldDB" id="A0A1I7W6E1"/>
<keyword evidence="2" id="KW-1185">Reference proteome</keyword>
<name>A0A1I7W6E1_HETBA</name>
<feature type="compositionally biased region" description="Basic and acidic residues" evidence="1">
    <location>
        <begin position="41"/>
        <end position="88"/>
    </location>
</feature>
<sequence>MGSCCESHQVGEEETSDALLKKEAEKKNHQAQELSNTVEVTKTKHEGGKVTEEKSSNSKINEEKSRSGKMTEERSRSYMTTEENKENNGRSMGSEGRKKSAIKDMNTAKEDKCTKSNLTKTVSEMSVDNDLKSRLDKTKTTSSGNNFFLGNTMLKTVTLVVEFR</sequence>
<feature type="compositionally biased region" description="Polar residues" evidence="1">
    <location>
        <begin position="31"/>
        <end position="40"/>
    </location>
</feature>
<evidence type="ECO:0000256" key="1">
    <source>
        <dbReference type="SAM" id="MobiDB-lite"/>
    </source>
</evidence>